<keyword evidence="7 13" id="KW-0662">Pyridine nucleotide biosynthesis</keyword>
<dbReference type="FunFam" id="3.90.700.10:FF:000002">
    <property type="entry name" value="L-aspartate oxidase"/>
    <property type="match status" value="1"/>
</dbReference>
<evidence type="ECO:0000259" key="16">
    <source>
        <dbReference type="Pfam" id="PF02910"/>
    </source>
</evidence>
<organism evidence="17 18">
    <name type="scientific">Mycolicibacterium doricum</name>
    <dbReference type="NCBI Taxonomy" id="126673"/>
    <lineage>
        <taxon>Bacteria</taxon>
        <taxon>Bacillati</taxon>
        <taxon>Actinomycetota</taxon>
        <taxon>Actinomycetes</taxon>
        <taxon>Mycobacteriales</taxon>
        <taxon>Mycobacteriaceae</taxon>
        <taxon>Mycolicibacterium</taxon>
    </lineage>
</organism>
<sequence>MTGPGSRSAATAGKPSSRGCGGTTYWHQRADVVVIGTGVAGLVSALAAHRRGRRVIVLSKAAEQAGSTATGYAQGGIAVVLPATLREDGDSVDAHIADTLTAGGGLCDADAVRSIVADGYRGVRDLVGDGARFDEAAPGRWSLTREGGHSRRRIIHAGGDATGAEVQRALDHAARVLDVRHNHVAVRVLRDDAGVTGVLVLNEDGPGIVHAPAVILATGGLGHLYAATTNPQASTGDGIALALWAGVPVSDIEFVQFHPTMLFDGCTGGRRPLITEALRGEGARLVDAHGDPVTAAVHPLGDLAPRDVVAGAIDARMKASGEPCVYLDARHLSGIAHRFPTVTAACLQAGIDPTRQPIPVVPGAHYSCGGVVTDVDGRTALPGLFAAGEVARTGMHGANRLASNSLLEGLVVGGRAGRGAADHAAAVGPTRAVAPDRLVGEALGRRNLQVAMSHDASVVRDAAGLLRLGDVLARATSRPLRSLADVEDTALTLTARAVSVAALQRAESRGCHHRADHLDADPAHAVSGAVDLDEHGHLRLKVRADACC</sequence>
<feature type="region of interest" description="Disordered" evidence="14">
    <location>
        <begin position="1"/>
        <end position="21"/>
    </location>
</feature>
<evidence type="ECO:0000256" key="9">
    <source>
        <dbReference type="ARBA" id="ARBA00023002"/>
    </source>
</evidence>
<dbReference type="AlphaFoldDB" id="A0A1X1TK26"/>
<dbReference type="RefSeq" id="WP_085187780.1">
    <property type="nucleotide sequence ID" value="NZ_AP022605.1"/>
</dbReference>
<dbReference type="InterPro" id="IPR037099">
    <property type="entry name" value="Fum_R/Succ_DH_flav-like_C_sf"/>
</dbReference>
<evidence type="ECO:0000256" key="1">
    <source>
        <dbReference type="ARBA" id="ARBA00001974"/>
    </source>
</evidence>
<evidence type="ECO:0000313" key="18">
    <source>
        <dbReference type="Proteomes" id="UP000193564"/>
    </source>
</evidence>
<dbReference type="SUPFAM" id="SSF46977">
    <property type="entry name" value="Succinate dehydrogenase/fumarate reductase flavoprotein C-terminal domain"/>
    <property type="match status" value="1"/>
</dbReference>
<feature type="domain" description="Fumarate reductase/succinate dehydrogenase flavoprotein-like C-terminal" evidence="16">
    <location>
        <begin position="490"/>
        <end position="523"/>
    </location>
</feature>
<evidence type="ECO:0000256" key="13">
    <source>
        <dbReference type="RuleBase" id="RU362049"/>
    </source>
</evidence>
<dbReference type="PRINTS" id="PR00368">
    <property type="entry name" value="FADPNR"/>
</dbReference>
<protein>
    <recommendedName>
        <fullName evidence="5 12">L-aspartate oxidase</fullName>
        <ecNumber evidence="4 12">1.4.3.16</ecNumber>
    </recommendedName>
</protein>
<feature type="domain" description="FAD-dependent oxidoreductase 2 FAD-binding" evidence="15">
    <location>
        <begin position="31"/>
        <end position="406"/>
    </location>
</feature>
<evidence type="ECO:0000256" key="8">
    <source>
        <dbReference type="ARBA" id="ARBA00022827"/>
    </source>
</evidence>
<evidence type="ECO:0000256" key="7">
    <source>
        <dbReference type="ARBA" id="ARBA00022642"/>
    </source>
</evidence>
<comment type="caution">
    <text evidence="17">The sequence shown here is derived from an EMBL/GenBank/DDBJ whole genome shotgun (WGS) entry which is preliminary data.</text>
</comment>
<dbReference type="SUPFAM" id="SSF51905">
    <property type="entry name" value="FAD/NAD(P)-binding domain"/>
    <property type="match status" value="1"/>
</dbReference>
<dbReference type="Pfam" id="PF02910">
    <property type="entry name" value="Succ_DH_flav_C"/>
    <property type="match status" value="1"/>
</dbReference>
<evidence type="ECO:0000256" key="6">
    <source>
        <dbReference type="ARBA" id="ARBA00022630"/>
    </source>
</evidence>
<accession>A0A1X1TK26</accession>
<dbReference type="Pfam" id="PF00890">
    <property type="entry name" value="FAD_binding_2"/>
    <property type="match status" value="1"/>
</dbReference>
<evidence type="ECO:0000259" key="15">
    <source>
        <dbReference type="Pfam" id="PF00890"/>
    </source>
</evidence>
<dbReference type="STRING" id="126673.AWC01_02465"/>
<evidence type="ECO:0000256" key="14">
    <source>
        <dbReference type="SAM" id="MobiDB-lite"/>
    </source>
</evidence>
<comment type="function">
    <text evidence="10">Catalyzes the oxidation of L-aspartate to iminoaspartate, the first step in the de novo biosynthesis of NAD(+).</text>
</comment>
<comment type="pathway">
    <text evidence="2 13">Cofactor biosynthesis; NAD(+) biosynthesis; iminoaspartate from L-aspartate (oxidase route): step 1/1.</text>
</comment>
<dbReference type="Proteomes" id="UP000193564">
    <property type="component" value="Unassembled WGS sequence"/>
</dbReference>
<evidence type="ECO:0000256" key="2">
    <source>
        <dbReference type="ARBA" id="ARBA00004950"/>
    </source>
</evidence>
<evidence type="ECO:0000256" key="11">
    <source>
        <dbReference type="ARBA" id="ARBA00048305"/>
    </source>
</evidence>
<dbReference type="NCBIfam" id="TIGR00551">
    <property type="entry name" value="nadB"/>
    <property type="match status" value="1"/>
</dbReference>
<evidence type="ECO:0000313" key="17">
    <source>
        <dbReference type="EMBL" id="ORV44927.1"/>
    </source>
</evidence>
<dbReference type="Gene3D" id="1.20.58.100">
    <property type="entry name" value="Fumarate reductase/succinate dehydrogenase flavoprotein-like, C-terminal domain"/>
    <property type="match status" value="1"/>
</dbReference>
<dbReference type="InterPro" id="IPR027477">
    <property type="entry name" value="Succ_DH/fumarate_Rdtase_cat_sf"/>
</dbReference>
<keyword evidence="6 13" id="KW-0285">Flavoprotein</keyword>
<dbReference type="InterPro" id="IPR015939">
    <property type="entry name" value="Fum_Rdtase/Succ_DH_flav-like_C"/>
</dbReference>
<dbReference type="NCBIfam" id="NF005867">
    <property type="entry name" value="PRK07804.1"/>
    <property type="match status" value="1"/>
</dbReference>
<keyword evidence="18" id="KW-1185">Reference proteome</keyword>
<dbReference type="InterPro" id="IPR036188">
    <property type="entry name" value="FAD/NAD-bd_sf"/>
</dbReference>
<gene>
    <name evidence="17" type="ORF">AWC01_02465</name>
</gene>
<dbReference type="EC" id="1.4.3.16" evidence="4 12"/>
<comment type="catalytic activity">
    <reaction evidence="11">
        <text>L-aspartate + O2 = iminosuccinate + H2O2</text>
        <dbReference type="Rhea" id="RHEA:25876"/>
        <dbReference type="ChEBI" id="CHEBI:15379"/>
        <dbReference type="ChEBI" id="CHEBI:16240"/>
        <dbReference type="ChEBI" id="CHEBI:29991"/>
        <dbReference type="ChEBI" id="CHEBI:77875"/>
        <dbReference type="EC" id="1.4.3.16"/>
    </reaction>
    <physiologicalReaction direction="left-to-right" evidence="11">
        <dbReference type="Rhea" id="RHEA:25877"/>
    </physiologicalReaction>
</comment>
<dbReference type="EMBL" id="LQOS01000010">
    <property type="protein sequence ID" value="ORV44927.1"/>
    <property type="molecule type" value="Genomic_DNA"/>
</dbReference>
<dbReference type="Gene3D" id="3.50.50.60">
    <property type="entry name" value="FAD/NAD(P)-binding domain"/>
    <property type="match status" value="1"/>
</dbReference>
<evidence type="ECO:0000256" key="3">
    <source>
        <dbReference type="ARBA" id="ARBA00008562"/>
    </source>
</evidence>
<evidence type="ECO:0000256" key="12">
    <source>
        <dbReference type="NCBIfam" id="TIGR00551"/>
    </source>
</evidence>
<dbReference type="GO" id="GO:0005737">
    <property type="term" value="C:cytoplasm"/>
    <property type="evidence" value="ECO:0007669"/>
    <property type="project" value="UniProtKB-SubCell"/>
</dbReference>
<dbReference type="GO" id="GO:0034628">
    <property type="term" value="P:'de novo' NAD+ biosynthetic process from L-aspartate"/>
    <property type="evidence" value="ECO:0007669"/>
    <property type="project" value="TreeGrafter"/>
</dbReference>
<reference evidence="17 18" key="1">
    <citation type="submission" date="2016-01" db="EMBL/GenBank/DDBJ databases">
        <title>The new phylogeny of the genus Mycobacterium.</title>
        <authorList>
            <person name="Tarcisio F."/>
            <person name="Conor M."/>
            <person name="Antonella G."/>
            <person name="Elisabetta G."/>
            <person name="Giulia F.S."/>
            <person name="Sara T."/>
            <person name="Anna F."/>
            <person name="Clotilde B."/>
            <person name="Roberto B."/>
            <person name="Veronica D.S."/>
            <person name="Fabio R."/>
            <person name="Monica P."/>
            <person name="Olivier J."/>
            <person name="Enrico T."/>
            <person name="Nicola S."/>
        </authorList>
    </citation>
    <scope>NUCLEOTIDE SEQUENCE [LARGE SCALE GENOMIC DNA]</scope>
    <source>
        <strain evidence="17 18">DSM 44339</strain>
    </source>
</reference>
<evidence type="ECO:0000256" key="4">
    <source>
        <dbReference type="ARBA" id="ARBA00012173"/>
    </source>
</evidence>
<dbReference type="GO" id="GO:0008734">
    <property type="term" value="F:L-aspartate oxidase activity"/>
    <property type="evidence" value="ECO:0007669"/>
    <property type="project" value="UniProtKB-UniRule"/>
</dbReference>
<dbReference type="PANTHER" id="PTHR42716">
    <property type="entry name" value="L-ASPARTATE OXIDASE"/>
    <property type="match status" value="1"/>
</dbReference>
<comment type="subcellular location">
    <subcellularLocation>
        <location evidence="13">Cytoplasm</location>
    </subcellularLocation>
</comment>
<keyword evidence="9 13" id="KW-0560">Oxidoreductase</keyword>
<dbReference type="SUPFAM" id="SSF56425">
    <property type="entry name" value="Succinate dehydrogenase/fumarate reductase flavoprotein, catalytic domain"/>
    <property type="match status" value="1"/>
</dbReference>
<dbReference type="InterPro" id="IPR003953">
    <property type="entry name" value="FAD-dep_OxRdtase_2_FAD-bd"/>
</dbReference>
<dbReference type="OrthoDB" id="9805351at2"/>
<comment type="cofactor">
    <cofactor evidence="1 13">
        <name>FAD</name>
        <dbReference type="ChEBI" id="CHEBI:57692"/>
    </cofactor>
</comment>
<proteinExistence type="inferred from homology"/>
<name>A0A1X1TK26_9MYCO</name>
<dbReference type="GO" id="GO:0033765">
    <property type="term" value="F:steroid dehydrogenase activity, acting on the CH-CH group of donors"/>
    <property type="evidence" value="ECO:0007669"/>
    <property type="project" value="UniProtKB-ARBA"/>
</dbReference>
<dbReference type="PANTHER" id="PTHR42716:SF2">
    <property type="entry name" value="L-ASPARTATE OXIDASE, CHLOROPLASTIC"/>
    <property type="match status" value="1"/>
</dbReference>
<dbReference type="PRINTS" id="PR00411">
    <property type="entry name" value="PNDRDTASEI"/>
</dbReference>
<dbReference type="Gene3D" id="3.90.700.10">
    <property type="entry name" value="Succinate dehydrogenase/fumarate reductase flavoprotein, catalytic domain"/>
    <property type="match status" value="1"/>
</dbReference>
<dbReference type="InterPro" id="IPR005288">
    <property type="entry name" value="NadB"/>
</dbReference>
<dbReference type="UniPathway" id="UPA00253">
    <property type="reaction ID" value="UER00326"/>
</dbReference>
<evidence type="ECO:0000256" key="5">
    <source>
        <dbReference type="ARBA" id="ARBA00021901"/>
    </source>
</evidence>
<comment type="similarity">
    <text evidence="3 13">Belongs to the FAD-dependent oxidoreductase 2 family. NadB subfamily.</text>
</comment>
<evidence type="ECO:0000256" key="10">
    <source>
        <dbReference type="ARBA" id="ARBA00029426"/>
    </source>
</evidence>
<keyword evidence="8 13" id="KW-0274">FAD</keyword>